<accession>A0A0S1AWN9</accession>
<dbReference type="Gene3D" id="3.40.710.10">
    <property type="entry name" value="DD-peptidase/beta-lactamase superfamily"/>
    <property type="match status" value="1"/>
</dbReference>
<sequence length="369" mass="40589" precursor="true">MRNRFCLRSIAVMWRPALLLMLALPLLASAADADDRQAAIDRLMQPYDGDVPGASLLVLKDGRALVRRGYGRADLERGIAAGTDTNYRLASVSKQFTAAAILLLAQDGALSIDDPVKRWLPSLPAVADAISLRQLLAHTSGVLDYEDLMGASWQGQIRDAGVLALLERENRLYFPPGTTYRYSNSGYALLALVVERASGMDFPAFLHARIFAPLGMRDSLAYVAGGRDVPHRAWGYSQAAQGWERTDQNIYSAVLGDGGIYSSIDDLARWDAAWYDGRLFDDATRALALGRQVPVDTAPEATWYGFGWRIAEGRQWHNGESIGFRNTLVRWPQQHLTVVLLSNRNDPTPYATAQAIGALFLDEIPAARP</sequence>
<dbReference type="Proteomes" id="UP000061010">
    <property type="component" value="Chromosome"/>
</dbReference>
<evidence type="ECO:0000313" key="4">
    <source>
        <dbReference type="Proteomes" id="UP000061010"/>
    </source>
</evidence>
<dbReference type="InterPro" id="IPR001466">
    <property type="entry name" value="Beta-lactam-related"/>
</dbReference>
<dbReference type="InterPro" id="IPR012338">
    <property type="entry name" value="Beta-lactam/transpept-like"/>
</dbReference>
<dbReference type="PANTHER" id="PTHR46825">
    <property type="entry name" value="D-ALANYL-D-ALANINE-CARBOXYPEPTIDASE/ENDOPEPTIDASE AMPH"/>
    <property type="match status" value="1"/>
</dbReference>
<proteinExistence type="predicted"/>
<dbReference type="AlphaFoldDB" id="A0A0S1AWN9"/>
<dbReference type="Pfam" id="PF00144">
    <property type="entry name" value="Beta-lactamase"/>
    <property type="match status" value="1"/>
</dbReference>
<protein>
    <submittedName>
        <fullName evidence="3">Beta-lactamase</fullName>
    </submittedName>
</protein>
<dbReference type="KEGG" id="sacz:AOT14_07630"/>
<reference evidence="3 4" key="1">
    <citation type="journal article" date="2015" name="Genome Announc.">
        <title>Complete Genome Sequencing of Stenotrophomonas acidaminiphila ZAC14D2_NAIMI4_2, a Multidrug-Resistant Strain Isolated from Sediments of a Polluted River in Mexico, Uncovers New Antibiotic Resistance Genes and a Novel Class-II Lasso Peptide Biosynthesis Gene Cluster.</title>
        <authorList>
            <person name="Vinuesa P."/>
            <person name="Ochoa-Sanchez L.E."/>
        </authorList>
    </citation>
    <scope>NUCLEOTIDE SEQUENCE [LARGE SCALE GENOMIC DNA]</scope>
    <source>
        <strain evidence="3 4">ZAC14D2_NAIMI4_2</strain>
    </source>
</reference>
<keyword evidence="1" id="KW-0732">Signal</keyword>
<dbReference type="PATRIC" id="fig|128780.6.peg.772"/>
<gene>
    <name evidence="3" type="ORF">AOT14_07630</name>
</gene>
<dbReference type="SUPFAM" id="SSF56601">
    <property type="entry name" value="beta-lactamase/transpeptidase-like"/>
    <property type="match status" value="1"/>
</dbReference>
<organism evidence="3 4">
    <name type="scientific">Stenotrophomonas acidaminiphila</name>
    <dbReference type="NCBI Taxonomy" id="128780"/>
    <lineage>
        <taxon>Bacteria</taxon>
        <taxon>Pseudomonadati</taxon>
        <taxon>Pseudomonadota</taxon>
        <taxon>Gammaproteobacteria</taxon>
        <taxon>Lysobacterales</taxon>
        <taxon>Lysobacteraceae</taxon>
        <taxon>Stenotrophomonas</taxon>
    </lineage>
</organism>
<dbReference type="InterPro" id="IPR050491">
    <property type="entry name" value="AmpC-like"/>
</dbReference>
<feature type="signal peptide" evidence="1">
    <location>
        <begin position="1"/>
        <end position="30"/>
    </location>
</feature>
<feature type="domain" description="Beta-lactamase-related" evidence="2">
    <location>
        <begin position="40"/>
        <end position="355"/>
    </location>
</feature>
<evidence type="ECO:0000256" key="1">
    <source>
        <dbReference type="SAM" id="SignalP"/>
    </source>
</evidence>
<feature type="chain" id="PRO_5006588333" evidence="1">
    <location>
        <begin position="31"/>
        <end position="369"/>
    </location>
</feature>
<evidence type="ECO:0000259" key="2">
    <source>
        <dbReference type="Pfam" id="PF00144"/>
    </source>
</evidence>
<dbReference type="EMBL" id="CP012900">
    <property type="protein sequence ID" value="ALJ27199.1"/>
    <property type="molecule type" value="Genomic_DNA"/>
</dbReference>
<name>A0A0S1AWN9_9GAMM</name>
<evidence type="ECO:0000313" key="3">
    <source>
        <dbReference type="EMBL" id="ALJ27199.1"/>
    </source>
</evidence>
<keyword evidence="4" id="KW-1185">Reference proteome</keyword>
<dbReference type="PANTHER" id="PTHR46825:SF9">
    <property type="entry name" value="BETA-LACTAMASE-RELATED DOMAIN-CONTAINING PROTEIN"/>
    <property type="match status" value="1"/>
</dbReference>